<sequence>MGCISSKKARSDESPTAYSVSSSSSSAKATLSNGPGRLDSSSLLHVRAAFGPLEKIKEEPEKEEEVDEEEEDEEEEEEESVKERNGYSGHSGNLRALKRGSSHKKAVFSLKFGRLTEGEHVAAGWPAWLSAVAGEAIDGWLPMRSDKFKRLEKIGQGTYSDVYRARDVETGKIVALKKVRFDNFQPESVRFMAREILILRKLDHPNIMKLEGIITSRVSCYIYLVFEYMEHDLAGLLSCPDIKFTESQLLSGIEHCHSRGILHRDIKTSNILINNEGILKIADFGLANFVRPKNKQPLTSRVVTLWYRPPELLLGSTDYGEAVDLWSVESESTLRERCKEFPKSAVGLIETFLSIEPYKRGTASSALDSKYFNTKPYACDPASLPKYPPNKEIDAKSRDEARRKKAGATAPTQIGSRIPRRVRKTLQESSDFFKVVPAELEADQGAHRSHGGSANVYRRRGGLGSRTTLKQSYDTVSEASQMTDESQGSHLSSTRSVPVQVSASSGFTRSKKHTQHDVFARLHGHPTSRSKKHSALDQSNILHSYDTFDLNGQENDDPYGRVHRDERAMQWEQEQLHHSDSFDSYDTHESHEIYMDNGNRKKKGRVVFSGPMISQDTSSRQQDQHRQVHHKSRFYKVTQKLRKKSLDIVRFCG</sequence>
<feature type="domain" description="Protein kinase" evidence="8">
    <location>
        <begin position="148"/>
        <end position="372"/>
    </location>
</feature>
<dbReference type="InterPro" id="IPR000719">
    <property type="entry name" value="Prot_kinase_dom"/>
</dbReference>
<feature type="compositionally biased region" description="Polar residues" evidence="7">
    <location>
        <begin position="27"/>
        <end position="43"/>
    </location>
</feature>
<evidence type="ECO:0000256" key="1">
    <source>
        <dbReference type="ARBA" id="ARBA00006485"/>
    </source>
</evidence>
<name>A0ABR0WYS4_REHGL</name>
<dbReference type="PROSITE" id="PS50011">
    <property type="entry name" value="PROTEIN_KINASE_DOM"/>
    <property type="match status" value="1"/>
</dbReference>
<evidence type="ECO:0000256" key="4">
    <source>
        <dbReference type="ARBA" id="ARBA00022777"/>
    </source>
</evidence>
<evidence type="ECO:0000256" key="5">
    <source>
        <dbReference type="ARBA" id="ARBA00022840"/>
    </source>
</evidence>
<evidence type="ECO:0000313" key="10">
    <source>
        <dbReference type="Proteomes" id="UP001318860"/>
    </source>
</evidence>
<gene>
    <name evidence="9" type="ORF">DH2020_012242</name>
</gene>
<comment type="caution">
    <text evidence="9">The sequence shown here is derived from an EMBL/GenBank/DDBJ whole genome shotgun (WGS) entry which is preliminary data.</text>
</comment>
<dbReference type="EMBL" id="JABTTQ020000006">
    <property type="protein sequence ID" value="KAK6152603.1"/>
    <property type="molecule type" value="Genomic_DNA"/>
</dbReference>
<dbReference type="Gene3D" id="3.30.200.20">
    <property type="entry name" value="Phosphorylase Kinase, domain 1"/>
    <property type="match status" value="1"/>
</dbReference>
<accession>A0ABR0WYS4</accession>
<feature type="compositionally biased region" description="Basic and acidic residues" evidence="7">
    <location>
        <begin position="389"/>
        <end position="402"/>
    </location>
</feature>
<keyword evidence="4" id="KW-0418">Kinase</keyword>
<dbReference type="SMART" id="SM00220">
    <property type="entry name" value="S_TKc"/>
    <property type="match status" value="1"/>
</dbReference>
<evidence type="ECO:0000259" key="8">
    <source>
        <dbReference type="PROSITE" id="PS50011"/>
    </source>
</evidence>
<dbReference type="SUPFAM" id="SSF56112">
    <property type="entry name" value="Protein kinase-like (PK-like)"/>
    <property type="match status" value="1"/>
</dbReference>
<proteinExistence type="inferred from homology"/>
<dbReference type="InterPro" id="IPR050108">
    <property type="entry name" value="CDK"/>
</dbReference>
<dbReference type="PROSITE" id="PS00108">
    <property type="entry name" value="PROTEIN_KINASE_ST"/>
    <property type="match status" value="1"/>
</dbReference>
<evidence type="ECO:0000256" key="7">
    <source>
        <dbReference type="SAM" id="MobiDB-lite"/>
    </source>
</evidence>
<keyword evidence="5 6" id="KW-0067">ATP-binding</keyword>
<feature type="compositionally biased region" description="Acidic residues" evidence="7">
    <location>
        <begin position="61"/>
        <end position="80"/>
    </location>
</feature>
<protein>
    <recommendedName>
        <fullName evidence="8">Protein kinase domain-containing protein</fullName>
    </recommendedName>
</protein>
<dbReference type="InterPro" id="IPR008271">
    <property type="entry name" value="Ser/Thr_kinase_AS"/>
</dbReference>
<dbReference type="Gene3D" id="1.10.510.10">
    <property type="entry name" value="Transferase(Phosphotransferase) domain 1"/>
    <property type="match status" value="2"/>
</dbReference>
<evidence type="ECO:0000256" key="6">
    <source>
        <dbReference type="PROSITE-ProRule" id="PRU10141"/>
    </source>
</evidence>
<keyword evidence="3 6" id="KW-0547">Nucleotide-binding</keyword>
<dbReference type="PANTHER" id="PTHR24056">
    <property type="entry name" value="CELL DIVISION PROTEIN KINASE"/>
    <property type="match status" value="1"/>
</dbReference>
<feature type="region of interest" description="Disordered" evidence="7">
    <location>
        <begin position="444"/>
        <end position="515"/>
    </location>
</feature>
<dbReference type="Pfam" id="PF00069">
    <property type="entry name" value="Pkinase"/>
    <property type="match status" value="1"/>
</dbReference>
<dbReference type="PANTHER" id="PTHR24056:SF571">
    <property type="entry name" value="PROTEIN KINASE DOMAIN-CONTAINING PROTEIN"/>
    <property type="match status" value="1"/>
</dbReference>
<dbReference type="Proteomes" id="UP001318860">
    <property type="component" value="Unassembled WGS sequence"/>
</dbReference>
<evidence type="ECO:0000256" key="3">
    <source>
        <dbReference type="ARBA" id="ARBA00022741"/>
    </source>
</evidence>
<dbReference type="InterPro" id="IPR017441">
    <property type="entry name" value="Protein_kinase_ATP_BS"/>
</dbReference>
<keyword evidence="10" id="KW-1185">Reference proteome</keyword>
<feature type="binding site" evidence="6">
    <location>
        <position position="177"/>
    </location>
    <ligand>
        <name>ATP</name>
        <dbReference type="ChEBI" id="CHEBI:30616"/>
    </ligand>
</feature>
<evidence type="ECO:0000313" key="9">
    <source>
        <dbReference type="EMBL" id="KAK6152603.1"/>
    </source>
</evidence>
<evidence type="ECO:0000256" key="2">
    <source>
        <dbReference type="ARBA" id="ARBA00022679"/>
    </source>
</evidence>
<feature type="compositionally biased region" description="Polar residues" evidence="7">
    <location>
        <begin position="470"/>
        <end position="508"/>
    </location>
</feature>
<comment type="similarity">
    <text evidence="1">Belongs to the protein kinase superfamily. CMGC Ser/Thr protein kinase family. CDC2/CDKX subfamily.</text>
</comment>
<keyword evidence="2" id="KW-0808">Transferase</keyword>
<reference evidence="9 10" key="1">
    <citation type="journal article" date="2021" name="Comput. Struct. Biotechnol. J.">
        <title>De novo genome assembly of the potent medicinal plant Rehmannia glutinosa using nanopore technology.</title>
        <authorList>
            <person name="Ma L."/>
            <person name="Dong C."/>
            <person name="Song C."/>
            <person name="Wang X."/>
            <person name="Zheng X."/>
            <person name="Niu Y."/>
            <person name="Chen S."/>
            <person name="Feng W."/>
        </authorList>
    </citation>
    <scope>NUCLEOTIDE SEQUENCE [LARGE SCALE GENOMIC DNA]</scope>
    <source>
        <strain evidence="9">DH-2019</strain>
    </source>
</reference>
<feature type="region of interest" description="Disordered" evidence="7">
    <location>
        <begin position="382"/>
        <end position="421"/>
    </location>
</feature>
<dbReference type="PROSITE" id="PS00107">
    <property type="entry name" value="PROTEIN_KINASE_ATP"/>
    <property type="match status" value="1"/>
</dbReference>
<dbReference type="InterPro" id="IPR011009">
    <property type="entry name" value="Kinase-like_dom_sf"/>
</dbReference>
<organism evidence="9 10">
    <name type="scientific">Rehmannia glutinosa</name>
    <name type="common">Chinese foxglove</name>
    <dbReference type="NCBI Taxonomy" id="99300"/>
    <lineage>
        <taxon>Eukaryota</taxon>
        <taxon>Viridiplantae</taxon>
        <taxon>Streptophyta</taxon>
        <taxon>Embryophyta</taxon>
        <taxon>Tracheophyta</taxon>
        <taxon>Spermatophyta</taxon>
        <taxon>Magnoliopsida</taxon>
        <taxon>eudicotyledons</taxon>
        <taxon>Gunneridae</taxon>
        <taxon>Pentapetalae</taxon>
        <taxon>asterids</taxon>
        <taxon>lamiids</taxon>
        <taxon>Lamiales</taxon>
        <taxon>Orobanchaceae</taxon>
        <taxon>Rehmannieae</taxon>
        <taxon>Rehmannia</taxon>
    </lineage>
</organism>
<feature type="region of interest" description="Disordered" evidence="7">
    <location>
        <begin position="1"/>
        <end position="96"/>
    </location>
</feature>